<dbReference type="Gene3D" id="3.30.70.270">
    <property type="match status" value="1"/>
</dbReference>
<dbReference type="AlphaFoldDB" id="A0A2S3W493"/>
<dbReference type="OrthoDB" id="7055795at2"/>
<keyword evidence="4" id="KW-1185">Reference proteome</keyword>
<dbReference type="EMBL" id="POTC01000005">
    <property type="protein sequence ID" value="POF63705.1"/>
    <property type="molecule type" value="Genomic_DNA"/>
</dbReference>
<dbReference type="InterPro" id="IPR043502">
    <property type="entry name" value="DNA/RNA_pol_sf"/>
</dbReference>
<keyword evidence="3" id="KW-0695">RNA-directed DNA polymerase</keyword>
<evidence type="ECO:0000256" key="1">
    <source>
        <dbReference type="ARBA" id="ARBA00034120"/>
    </source>
</evidence>
<dbReference type="InterPro" id="IPR043128">
    <property type="entry name" value="Rev_trsase/Diguanyl_cyclase"/>
</dbReference>
<dbReference type="GO" id="GO:0003964">
    <property type="term" value="F:RNA-directed DNA polymerase activity"/>
    <property type="evidence" value="ECO:0007669"/>
    <property type="project" value="UniProtKB-KW"/>
</dbReference>
<proteinExistence type="inferred from homology"/>
<gene>
    <name evidence="3" type="ORF">KMAL_06730</name>
</gene>
<evidence type="ECO:0000313" key="4">
    <source>
        <dbReference type="Proteomes" id="UP000237344"/>
    </source>
</evidence>
<dbReference type="InterPro" id="IPR051083">
    <property type="entry name" value="GrpII_Intron_Splice-Mob/Def"/>
</dbReference>
<name>A0A2S3W493_9PROT</name>
<evidence type="ECO:0000259" key="2">
    <source>
        <dbReference type="PROSITE" id="PS50878"/>
    </source>
</evidence>
<dbReference type="InterPro" id="IPR000477">
    <property type="entry name" value="RT_dom"/>
</dbReference>
<dbReference type="PANTHER" id="PTHR34047:SF8">
    <property type="entry name" value="PROTEIN YKFC"/>
    <property type="match status" value="1"/>
</dbReference>
<dbReference type="RefSeq" id="WP_146044140.1">
    <property type="nucleotide sequence ID" value="NZ_NKUE01000004.1"/>
</dbReference>
<keyword evidence="3" id="KW-0548">Nucleotidyltransferase</keyword>
<keyword evidence="3" id="KW-0808">Transferase</keyword>
<comment type="caution">
    <text evidence="3">The sequence shown here is derived from an EMBL/GenBank/DDBJ whole genome shotgun (WGS) entry which is preliminary data.</text>
</comment>
<dbReference type="Proteomes" id="UP000237344">
    <property type="component" value="Unassembled WGS sequence"/>
</dbReference>
<reference evidence="3 4" key="1">
    <citation type="submission" date="2018-01" db="EMBL/GenBank/DDBJ databases">
        <title>Draft Genome Sequence of Komagataeibacter maltaceti LMG 1529, a Vinegar Producing Acetic Acid Bacterium Isolated from Malt Vinegar Brewery Acetifiers.</title>
        <authorList>
            <person name="Zhang Q."/>
            <person name="Hollensteiner J."/>
            <person name="Poehlein A."/>
            <person name="Daniel R."/>
        </authorList>
    </citation>
    <scope>NUCLEOTIDE SEQUENCE [LARGE SCALE GENOMIC DNA]</scope>
    <source>
        <strain evidence="3 4">LMG 1529</strain>
    </source>
</reference>
<sequence>MSQSARQELASLSRLEFAWKQIWRKRGAKTTPGVDGVSATTFKNERMNRLREIQSNIRDGYKFSLLRGVAIPKTDPTKLRLICIPTLSDRIVQRALVNKIEEQAEKLGLINPVSYGFIRNTENQNRGVRGAQKAACALREKKPWVFKADIAKFFDRINRKELAEKFSRQFKLRSLTPLVLGAIQCEVAESSEKIRKATIQNGIQRGRGLRQGMPLSPILSNFVLKDFDRVVGAQYSMVRYADDLLIFTDTESQCIEARKKVEEELKIIGHELSEEKSHIYSPSQPVDFLGMALARQENGECYFYVSPEQIREIKKSISEYHDISWLISQNKDIGYVLRRINFMKNGYLSAYDYASNSKDLKNQLDQAVQKCANVLYGTIFGRDSVQNISNQYRKFLMLP</sequence>
<dbReference type="PANTHER" id="PTHR34047">
    <property type="entry name" value="NUCLEAR INTRON MATURASE 1, MITOCHONDRIAL-RELATED"/>
    <property type="match status" value="1"/>
</dbReference>
<dbReference type="CDD" id="cd01651">
    <property type="entry name" value="RT_G2_intron"/>
    <property type="match status" value="1"/>
</dbReference>
<dbReference type="PROSITE" id="PS50878">
    <property type="entry name" value="RT_POL"/>
    <property type="match status" value="1"/>
</dbReference>
<protein>
    <submittedName>
        <fullName evidence="3">Reverse transcriptase</fullName>
    </submittedName>
</protein>
<accession>A0A2S3W493</accession>
<organism evidence="3 4">
    <name type="scientific">Novacetimonas maltaceti</name>
    <dbReference type="NCBI Taxonomy" id="1203393"/>
    <lineage>
        <taxon>Bacteria</taxon>
        <taxon>Pseudomonadati</taxon>
        <taxon>Pseudomonadota</taxon>
        <taxon>Alphaproteobacteria</taxon>
        <taxon>Acetobacterales</taxon>
        <taxon>Acetobacteraceae</taxon>
        <taxon>Novacetimonas</taxon>
    </lineage>
</organism>
<feature type="domain" description="Reverse transcriptase" evidence="2">
    <location>
        <begin position="52"/>
        <end position="293"/>
    </location>
</feature>
<evidence type="ECO:0000313" key="3">
    <source>
        <dbReference type="EMBL" id="POF63705.1"/>
    </source>
</evidence>
<dbReference type="Pfam" id="PF00078">
    <property type="entry name" value="RVT_1"/>
    <property type="match status" value="1"/>
</dbReference>
<comment type="similarity">
    <text evidence="1">Belongs to the bacterial reverse transcriptase family.</text>
</comment>
<dbReference type="SUPFAM" id="SSF56672">
    <property type="entry name" value="DNA/RNA polymerases"/>
    <property type="match status" value="1"/>
</dbReference>